<comment type="subcellular location">
    <subcellularLocation>
        <location evidence="2 15">Cytoplasm</location>
    </subcellularLocation>
</comment>
<keyword evidence="8 15" id="KW-0808">Transferase</keyword>
<dbReference type="Gene3D" id="3.40.50.2020">
    <property type="match status" value="1"/>
</dbReference>
<keyword evidence="10 15" id="KW-0660">Purine salvage</keyword>
<dbReference type="EC" id="2.4.2.8" evidence="5 15"/>
<feature type="domain" description="Phosphoribosyltransferase" evidence="16">
    <location>
        <begin position="13"/>
        <end position="158"/>
    </location>
</feature>
<evidence type="ECO:0000256" key="3">
    <source>
        <dbReference type="ARBA" id="ARBA00004669"/>
    </source>
</evidence>
<dbReference type="GO" id="GO:0006166">
    <property type="term" value="P:purine ribonucleoside salvage"/>
    <property type="evidence" value="ECO:0007669"/>
    <property type="project" value="UniProtKB-KW"/>
</dbReference>
<evidence type="ECO:0000313" key="18">
    <source>
        <dbReference type="Proteomes" id="UP000593892"/>
    </source>
</evidence>
<evidence type="ECO:0000256" key="5">
    <source>
        <dbReference type="ARBA" id="ARBA00011895"/>
    </source>
</evidence>
<dbReference type="GO" id="GO:0005829">
    <property type="term" value="C:cytosol"/>
    <property type="evidence" value="ECO:0007669"/>
    <property type="project" value="TreeGrafter"/>
</dbReference>
<dbReference type="KEGG" id="pfer:IRI77_19035"/>
<keyword evidence="11 15" id="KW-0547">Nucleotide-binding</keyword>
<keyword evidence="6 15" id="KW-0963">Cytoplasm</keyword>
<dbReference type="Pfam" id="PF00156">
    <property type="entry name" value="Pribosyltran"/>
    <property type="match status" value="1"/>
</dbReference>
<dbReference type="GO" id="GO:0000166">
    <property type="term" value="F:nucleotide binding"/>
    <property type="evidence" value="ECO:0007669"/>
    <property type="project" value="UniProtKB-KW"/>
</dbReference>
<dbReference type="GO" id="GO:0052657">
    <property type="term" value="F:guanine phosphoribosyltransferase activity"/>
    <property type="evidence" value="ECO:0007669"/>
    <property type="project" value="UniProtKB-ARBA"/>
</dbReference>
<evidence type="ECO:0000256" key="4">
    <source>
        <dbReference type="ARBA" id="ARBA00008391"/>
    </source>
</evidence>
<evidence type="ECO:0000256" key="8">
    <source>
        <dbReference type="ARBA" id="ARBA00022679"/>
    </source>
</evidence>
<keyword evidence="7 15" id="KW-0328">Glycosyltransferase</keyword>
<sequence>MASPKIEVLIPHDEIQARIAALGAQITADYQGRSIVLVGVLKGSFIFLADLVRHIDLPVRIEFIGTKSYEGTTTSGQVQLTKDLDKPIQEEDVLLVEDIIDTGLTLNYLQHVMSQRAPRSLKIASFLDKPSRRRIAVEGDYIGFTIEDKFVIGYGLDFDQRYRNLKDLCILVP</sequence>
<dbReference type="InterPro" id="IPR050408">
    <property type="entry name" value="HGPRT"/>
</dbReference>
<comment type="similarity">
    <text evidence="4 15">Belongs to the purine/pyrimidine phosphoribosyltransferase family.</text>
</comment>
<dbReference type="GO" id="GO:0004422">
    <property type="term" value="F:hypoxanthine phosphoribosyltransferase activity"/>
    <property type="evidence" value="ECO:0007669"/>
    <property type="project" value="InterPro"/>
</dbReference>
<evidence type="ECO:0000256" key="14">
    <source>
        <dbReference type="ARBA" id="ARBA00049402"/>
    </source>
</evidence>
<keyword evidence="9 15" id="KW-0479">Metal-binding</keyword>
<dbReference type="FunFam" id="3.40.50.2020:FF:000006">
    <property type="entry name" value="Hypoxanthine phosphoribosyltransferase"/>
    <property type="match status" value="1"/>
</dbReference>
<evidence type="ECO:0000256" key="2">
    <source>
        <dbReference type="ARBA" id="ARBA00004496"/>
    </source>
</evidence>
<evidence type="ECO:0000256" key="11">
    <source>
        <dbReference type="ARBA" id="ARBA00022741"/>
    </source>
</evidence>
<dbReference type="UniPathway" id="UPA00591">
    <property type="reaction ID" value="UER00648"/>
</dbReference>
<comment type="catalytic activity">
    <reaction evidence="13">
        <text>GMP + diphosphate = guanine + 5-phospho-alpha-D-ribose 1-diphosphate</text>
        <dbReference type="Rhea" id="RHEA:25424"/>
        <dbReference type="ChEBI" id="CHEBI:16235"/>
        <dbReference type="ChEBI" id="CHEBI:33019"/>
        <dbReference type="ChEBI" id="CHEBI:58017"/>
        <dbReference type="ChEBI" id="CHEBI:58115"/>
        <dbReference type="EC" id="2.4.2.8"/>
    </reaction>
    <physiologicalReaction direction="right-to-left" evidence="13">
        <dbReference type="Rhea" id="RHEA:25426"/>
    </physiologicalReaction>
</comment>
<dbReference type="GO" id="GO:0032264">
    <property type="term" value="P:IMP salvage"/>
    <property type="evidence" value="ECO:0007669"/>
    <property type="project" value="UniProtKB-UniPathway"/>
</dbReference>
<dbReference type="GO" id="GO:0000287">
    <property type="term" value="F:magnesium ion binding"/>
    <property type="evidence" value="ECO:0007669"/>
    <property type="project" value="TreeGrafter"/>
</dbReference>
<comment type="pathway">
    <text evidence="3 15">Purine metabolism; IMP biosynthesis via salvage pathway; IMP from hypoxanthine: step 1/1.</text>
</comment>
<proteinExistence type="inferred from homology"/>
<accession>A0A7S7SHR9</accession>
<dbReference type="AlphaFoldDB" id="A0A7S7SHR9"/>
<dbReference type="Proteomes" id="UP000593892">
    <property type="component" value="Chromosome"/>
</dbReference>
<dbReference type="InterPro" id="IPR005904">
    <property type="entry name" value="Hxn_phspho_trans"/>
</dbReference>
<dbReference type="GO" id="GO:0032263">
    <property type="term" value="P:GMP salvage"/>
    <property type="evidence" value="ECO:0007669"/>
    <property type="project" value="TreeGrafter"/>
</dbReference>
<evidence type="ECO:0000256" key="6">
    <source>
        <dbReference type="ARBA" id="ARBA00022490"/>
    </source>
</evidence>
<evidence type="ECO:0000256" key="1">
    <source>
        <dbReference type="ARBA" id="ARBA00001946"/>
    </source>
</evidence>
<dbReference type="PANTHER" id="PTHR43340:SF1">
    <property type="entry name" value="HYPOXANTHINE PHOSPHORIBOSYLTRANSFERASE"/>
    <property type="match status" value="1"/>
</dbReference>
<gene>
    <name evidence="17" type="primary">hpt</name>
    <name evidence="17" type="ORF">IRI77_19035</name>
</gene>
<comment type="cofactor">
    <cofactor evidence="1 15">
        <name>Mg(2+)</name>
        <dbReference type="ChEBI" id="CHEBI:18420"/>
    </cofactor>
</comment>
<dbReference type="EMBL" id="CP063849">
    <property type="protein sequence ID" value="QOY84953.1"/>
    <property type="molecule type" value="Genomic_DNA"/>
</dbReference>
<evidence type="ECO:0000256" key="10">
    <source>
        <dbReference type="ARBA" id="ARBA00022726"/>
    </source>
</evidence>
<evidence type="ECO:0000259" key="16">
    <source>
        <dbReference type="Pfam" id="PF00156"/>
    </source>
</evidence>
<protein>
    <recommendedName>
        <fullName evidence="5 15">Hypoxanthine phosphoribosyltransferase</fullName>
        <ecNumber evidence="5 15">2.4.2.8</ecNumber>
    </recommendedName>
</protein>
<dbReference type="InterPro" id="IPR000836">
    <property type="entry name" value="PRTase_dom"/>
</dbReference>
<dbReference type="RefSeq" id="WP_194446623.1">
    <property type="nucleotide sequence ID" value="NZ_CP063849.1"/>
</dbReference>
<dbReference type="GO" id="GO:0046100">
    <property type="term" value="P:hypoxanthine metabolic process"/>
    <property type="evidence" value="ECO:0007669"/>
    <property type="project" value="TreeGrafter"/>
</dbReference>
<evidence type="ECO:0000313" key="17">
    <source>
        <dbReference type="EMBL" id="QOY84953.1"/>
    </source>
</evidence>
<evidence type="ECO:0000256" key="9">
    <source>
        <dbReference type="ARBA" id="ARBA00022723"/>
    </source>
</evidence>
<comment type="catalytic activity">
    <reaction evidence="14">
        <text>IMP + diphosphate = hypoxanthine + 5-phospho-alpha-D-ribose 1-diphosphate</text>
        <dbReference type="Rhea" id="RHEA:17973"/>
        <dbReference type="ChEBI" id="CHEBI:17368"/>
        <dbReference type="ChEBI" id="CHEBI:33019"/>
        <dbReference type="ChEBI" id="CHEBI:58017"/>
        <dbReference type="ChEBI" id="CHEBI:58053"/>
        <dbReference type="EC" id="2.4.2.8"/>
    </reaction>
    <physiologicalReaction direction="right-to-left" evidence="14">
        <dbReference type="Rhea" id="RHEA:17975"/>
    </physiologicalReaction>
</comment>
<dbReference type="PANTHER" id="PTHR43340">
    <property type="entry name" value="HYPOXANTHINE-GUANINE PHOSPHORIBOSYLTRANSFERASE"/>
    <property type="match status" value="1"/>
</dbReference>
<dbReference type="CDD" id="cd06223">
    <property type="entry name" value="PRTases_typeI"/>
    <property type="match status" value="1"/>
</dbReference>
<dbReference type="SUPFAM" id="SSF53271">
    <property type="entry name" value="PRTase-like"/>
    <property type="match status" value="1"/>
</dbReference>
<dbReference type="InterPro" id="IPR029057">
    <property type="entry name" value="PRTase-like"/>
</dbReference>
<keyword evidence="18" id="KW-1185">Reference proteome</keyword>
<organism evidence="17 18">
    <name type="scientific">Paludibaculum fermentans</name>
    <dbReference type="NCBI Taxonomy" id="1473598"/>
    <lineage>
        <taxon>Bacteria</taxon>
        <taxon>Pseudomonadati</taxon>
        <taxon>Acidobacteriota</taxon>
        <taxon>Terriglobia</taxon>
        <taxon>Bryobacterales</taxon>
        <taxon>Bryobacteraceae</taxon>
        <taxon>Paludibaculum</taxon>
    </lineage>
</organism>
<dbReference type="GO" id="GO:0006178">
    <property type="term" value="P:guanine salvage"/>
    <property type="evidence" value="ECO:0007669"/>
    <property type="project" value="TreeGrafter"/>
</dbReference>
<name>A0A7S7SHR9_PALFE</name>
<evidence type="ECO:0000256" key="15">
    <source>
        <dbReference type="RuleBase" id="RU364099"/>
    </source>
</evidence>
<evidence type="ECO:0000256" key="7">
    <source>
        <dbReference type="ARBA" id="ARBA00022676"/>
    </source>
</evidence>
<keyword evidence="12 15" id="KW-0460">Magnesium</keyword>
<evidence type="ECO:0000256" key="13">
    <source>
        <dbReference type="ARBA" id="ARBA00048811"/>
    </source>
</evidence>
<reference evidence="17 18" key="1">
    <citation type="submission" date="2020-10" db="EMBL/GenBank/DDBJ databases">
        <title>Complete genome sequence of Paludibaculum fermentans P105T, a facultatively anaerobic acidobacterium capable of dissimilatory Fe(III) reduction.</title>
        <authorList>
            <person name="Dedysh S.N."/>
            <person name="Beletsky A.V."/>
            <person name="Kulichevskaya I.S."/>
            <person name="Mardanov A.V."/>
            <person name="Ravin N.V."/>
        </authorList>
    </citation>
    <scope>NUCLEOTIDE SEQUENCE [LARGE SCALE GENOMIC DNA]</scope>
    <source>
        <strain evidence="17 18">P105</strain>
    </source>
</reference>
<evidence type="ECO:0000256" key="12">
    <source>
        <dbReference type="ARBA" id="ARBA00022842"/>
    </source>
</evidence>
<dbReference type="NCBIfam" id="TIGR01203">
    <property type="entry name" value="HGPRTase"/>
    <property type="match status" value="1"/>
</dbReference>